<protein>
    <submittedName>
        <fullName evidence="1">Predicted sugar phosphatases of the HAD superfamily</fullName>
    </submittedName>
</protein>
<dbReference type="PANTHER" id="PTHR19288">
    <property type="entry name" value="4-NITROPHENYLPHOSPHATASE-RELATED"/>
    <property type="match status" value="1"/>
</dbReference>
<organism evidence="1 2">
    <name type="scientific">Phenylobacterium zucineum (strain HLK1)</name>
    <dbReference type="NCBI Taxonomy" id="450851"/>
    <lineage>
        <taxon>Bacteria</taxon>
        <taxon>Pseudomonadati</taxon>
        <taxon>Pseudomonadota</taxon>
        <taxon>Alphaproteobacteria</taxon>
        <taxon>Caulobacterales</taxon>
        <taxon>Caulobacteraceae</taxon>
        <taxon>Phenylobacterium</taxon>
    </lineage>
</organism>
<reference evidence="1 2" key="1">
    <citation type="journal article" date="2008" name="BMC Genomics">
        <title>Complete genome of Phenylobacterium zucineum - a novel facultative intracellular bacterium isolated from human erythroleukemia cell line K562.</title>
        <authorList>
            <person name="Luo Y."/>
            <person name="Xu X."/>
            <person name="Ding Z."/>
            <person name="Liu Z."/>
            <person name="Zhang B."/>
            <person name="Yan Z."/>
            <person name="Sun J."/>
            <person name="Hu S."/>
            <person name="Hu X."/>
        </authorList>
    </citation>
    <scope>NUCLEOTIDE SEQUENCE [LARGE SCALE GENOMIC DNA]</scope>
    <source>
        <strain evidence="1 2">HLK1</strain>
    </source>
</reference>
<dbReference type="InterPro" id="IPR006356">
    <property type="entry name" value="HAD-SF_hydro_IIA_hyp3"/>
</dbReference>
<name>B4RA63_PHEZH</name>
<dbReference type="AlphaFoldDB" id="B4RA63"/>
<dbReference type="KEGG" id="pzu:PHZ_c3158"/>
<dbReference type="SUPFAM" id="SSF56784">
    <property type="entry name" value="HAD-like"/>
    <property type="match status" value="1"/>
</dbReference>
<dbReference type="NCBIfam" id="TIGR01460">
    <property type="entry name" value="HAD-SF-IIA"/>
    <property type="match status" value="1"/>
</dbReference>
<dbReference type="RefSeq" id="WP_012523705.1">
    <property type="nucleotide sequence ID" value="NC_011144.1"/>
</dbReference>
<evidence type="ECO:0000313" key="2">
    <source>
        <dbReference type="Proteomes" id="UP000001868"/>
    </source>
</evidence>
<dbReference type="GO" id="GO:0005737">
    <property type="term" value="C:cytoplasm"/>
    <property type="evidence" value="ECO:0007669"/>
    <property type="project" value="TreeGrafter"/>
</dbReference>
<proteinExistence type="predicted"/>
<dbReference type="CDD" id="cd07525">
    <property type="entry name" value="HAD_like"/>
    <property type="match status" value="1"/>
</dbReference>
<gene>
    <name evidence="1" type="ordered locus">PHZ_c3158</name>
</gene>
<dbReference type="NCBIfam" id="TIGR01459">
    <property type="entry name" value="HAD-SF-IIA-hyp4"/>
    <property type="match status" value="1"/>
</dbReference>
<sequence>MTSPSPGPLPPPVLAEGLSAIAERYDVLLCDVWGVIHNGREAFPEACRALARFKAERGPVVLISNAPRPNPPVIEQLAGFGVGPEAFSEVVTSGDATRTLLAERAPGPFWKLGPDRDWPLYEGLGLSFTELEQARYIACTGPFDDETETPEDYRERFRAAVAGGLEMICANPDIVVQRGDRLIYCGGALAQLYEALEGRVHMAGKPHQAIYDLALAKAAAHLGRPVDRARVLCIGDGLGTDIRGANAQALDVLFIANGIHGKETVRDGRLDASVVEHLLAIEGLAAAWAMADLVW</sequence>
<dbReference type="Pfam" id="PF13242">
    <property type="entry name" value="Hydrolase_like"/>
    <property type="match status" value="1"/>
</dbReference>
<dbReference type="STRING" id="450851.PHZ_c3158"/>
<dbReference type="PANTHER" id="PTHR19288:SF90">
    <property type="entry name" value="OS08G0542600 PROTEIN"/>
    <property type="match status" value="1"/>
</dbReference>
<accession>B4RA63</accession>
<keyword evidence="2" id="KW-1185">Reference proteome</keyword>
<dbReference type="eggNOG" id="COG0647">
    <property type="taxonomic scope" value="Bacteria"/>
</dbReference>
<dbReference type="GO" id="GO:0016791">
    <property type="term" value="F:phosphatase activity"/>
    <property type="evidence" value="ECO:0007669"/>
    <property type="project" value="TreeGrafter"/>
</dbReference>
<dbReference type="Pfam" id="PF13344">
    <property type="entry name" value="Hydrolase_6"/>
    <property type="match status" value="1"/>
</dbReference>
<dbReference type="InterPro" id="IPR006357">
    <property type="entry name" value="HAD-SF_hydro_IIA"/>
</dbReference>
<dbReference type="InterPro" id="IPR023214">
    <property type="entry name" value="HAD_sf"/>
</dbReference>
<dbReference type="Gene3D" id="3.40.50.1000">
    <property type="entry name" value="HAD superfamily/HAD-like"/>
    <property type="match status" value="2"/>
</dbReference>
<dbReference type="EMBL" id="CP000747">
    <property type="protein sequence ID" value="ACG79567.1"/>
    <property type="molecule type" value="Genomic_DNA"/>
</dbReference>
<dbReference type="OrthoDB" id="9791073at2"/>
<dbReference type="HOGENOM" id="CLU_043473_2_0_5"/>
<evidence type="ECO:0000313" key="1">
    <source>
        <dbReference type="EMBL" id="ACG79567.1"/>
    </source>
</evidence>
<dbReference type="InterPro" id="IPR036412">
    <property type="entry name" value="HAD-like_sf"/>
</dbReference>
<dbReference type="Proteomes" id="UP000001868">
    <property type="component" value="Chromosome"/>
</dbReference>